<dbReference type="InterPro" id="IPR001242">
    <property type="entry name" value="Condensation_dom"/>
</dbReference>
<dbReference type="InterPro" id="IPR023213">
    <property type="entry name" value="CAT-like_dom_sf"/>
</dbReference>
<gene>
    <name evidence="3" type="ORF">BW685_20770</name>
</gene>
<keyword evidence="1" id="KW-0436">Ligase</keyword>
<organism evidence="3 4">
    <name type="scientific">Burkholderia ubonensis</name>
    <dbReference type="NCBI Taxonomy" id="101571"/>
    <lineage>
        <taxon>Bacteria</taxon>
        <taxon>Pseudomonadati</taxon>
        <taxon>Pseudomonadota</taxon>
        <taxon>Betaproteobacteria</taxon>
        <taxon>Burkholderiales</taxon>
        <taxon>Burkholderiaceae</taxon>
        <taxon>Burkholderia</taxon>
        <taxon>Burkholderia cepacia complex</taxon>
    </lineage>
</organism>
<dbReference type="AlphaFoldDB" id="A0A1R1J870"/>
<accession>A0A1R1J870</accession>
<dbReference type="GO" id="GO:0044550">
    <property type="term" value="P:secondary metabolite biosynthetic process"/>
    <property type="evidence" value="ECO:0007669"/>
    <property type="project" value="TreeGrafter"/>
</dbReference>
<dbReference type="PANTHER" id="PTHR45527">
    <property type="entry name" value="NONRIBOSOMAL PEPTIDE SYNTHETASE"/>
    <property type="match status" value="1"/>
</dbReference>
<protein>
    <recommendedName>
        <fullName evidence="2">Condensation domain-containing protein</fullName>
    </recommendedName>
</protein>
<evidence type="ECO:0000256" key="1">
    <source>
        <dbReference type="ARBA" id="ARBA00022598"/>
    </source>
</evidence>
<feature type="domain" description="Condensation" evidence="2">
    <location>
        <begin position="10"/>
        <end position="322"/>
    </location>
</feature>
<dbReference type="Proteomes" id="UP000187194">
    <property type="component" value="Unassembled WGS sequence"/>
</dbReference>
<dbReference type="FunFam" id="3.30.559.30:FF:000006">
    <property type="entry name" value="Yersiniabactin polyketide/non-ribosomal peptide synthetase"/>
    <property type="match status" value="1"/>
</dbReference>
<dbReference type="EMBL" id="MTJZ01000027">
    <property type="protein sequence ID" value="OMG71480.1"/>
    <property type="molecule type" value="Genomic_DNA"/>
</dbReference>
<dbReference type="Gene3D" id="3.30.559.30">
    <property type="entry name" value="Nonribosomal peptide synthetase, condensation domain"/>
    <property type="match status" value="2"/>
</dbReference>
<reference evidence="3 4" key="1">
    <citation type="submission" date="2017-01" db="EMBL/GenBank/DDBJ databases">
        <title>Phylogeographic, genomic and meropenem susceptibility analysis of Burkholderia ubonensis.</title>
        <authorList>
            <person name="Price E.P."/>
            <person name="Sarovich D.S."/>
            <person name="Webb J.R."/>
            <person name="Hall C.M."/>
            <person name="Sahl J.W."/>
            <person name="Kaestli M."/>
            <person name="Mayo M."/>
            <person name="Harrington G."/>
            <person name="Baker A.L."/>
            <person name="Sidak-Loftis L.C."/>
            <person name="Lummis M."/>
            <person name="Schupp J.M."/>
            <person name="Gillece J.D."/>
            <person name="Tuanyok A."/>
            <person name="Warner J."/>
            <person name="Busch J.D."/>
            <person name="Keim P."/>
            <person name="Currie B.J."/>
            <person name="Wagner D.M."/>
        </authorList>
    </citation>
    <scope>NUCLEOTIDE SEQUENCE [LARGE SCALE GENOMIC DNA]</scope>
    <source>
        <strain evidence="3 4">A21</strain>
    </source>
</reference>
<dbReference type="Gene3D" id="3.30.559.10">
    <property type="entry name" value="Chloramphenicol acetyltransferase-like domain"/>
    <property type="match status" value="2"/>
</dbReference>
<dbReference type="PANTHER" id="PTHR45527:SF10">
    <property type="entry name" value="PYOCHELIN SYNTHASE PCHF"/>
    <property type="match status" value="1"/>
</dbReference>
<dbReference type="GO" id="GO:0043041">
    <property type="term" value="P:amino acid activation for nonribosomal peptide biosynthetic process"/>
    <property type="evidence" value="ECO:0007669"/>
    <property type="project" value="TreeGrafter"/>
</dbReference>
<comment type="caution">
    <text evidence="3">The sequence shown here is derived from an EMBL/GenBank/DDBJ whole genome shotgun (WGS) entry which is preliminary data.</text>
</comment>
<dbReference type="GO" id="GO:0031177">
    <property type="term" value="F:phosphopantetheine binding"/>
    <property type="evidence" value="ECO:0007669"/>
    <property type="project" value="TreeGrafter"/>
</dbReference>
<evidence type="ECO:0000259" key="2">
    <source>
        <dbReference type="Pfam" id="PF00668"/>
    </source>
</evidence>
<sequence length="748" mass="82615">MEHRVFAGDEWPLFDIRVAILDEGRYRIHFSIDELIVDGLSVDTLMRQWDRLYADPEQSLTPLALTFRDYVLAMKAYEGSARYQRDVAYWLERLTHLPGGPALPRAAVLPEGEAALQRTRLTYRLPADGWRALQAKASALGVSPTALTLSVFAEVLRAWSDSASFTLVLTYFNRPPLHPQVRELVGPAISSLLFVVDSPEDDDFDATVRAHHGQLWSALEHSSVSGIQVLRQLRRKAGRAAPTTLPVVFTSMLGSEVVSEPLTHLGEPGYVVNQTPQVYLDHQLRDSEAGLDCSWDVAEGYFAPGVAKAMFDGYTQALAALAAGRADWKPVGGSTATEAGTSAATAKLSAYLTEAEREDPFAPFTLTDQQQAYAFGRDPSLPDGGACRFYQALWIDRLDMSRLEQALDSLIARHPALRTVIEADGSQRVQPQVSRSAIVVTDLRRSTPEQRGAALAAARRALLGHGMRLGGWPYVNVSVSLTEGDRACVHVCFDLMLVDSSSISQLLAELIRLYEQAPLEPAPALSFRAYQRAVERYRHDAEHAASLTYWNRKFTALPAGPALPRQSGTTHPDTHRRLSGELTGWAALKQQAASRGVAPGLVLLSAYLEVLHAEDLSHRPVSGLQALRRRMRRERGKREGYPVVFTNQITRHALPGTQFTLGEGQSRTPQVYLDNLSSEIGDRLECHWDVAGGVYAPEMVREMFDGYLRLLSLLSGDPDAWSRGGFDDVIRARRDAYLTAVDPLEDVV</sequence>
<evidence type="ECO:0000313" key="3">
    <source>
        <dbReference type="EMBL" id="OMG71480.1"/>
    </source>
</evidence>
<name>A0A1R1J870_9BURK</name>
<dbReference type="Pfam" id="PF00668">
    <property type="entry name" value="Condensation"/>
    <property type="match status" value="2"/>
</dbReference>
<dbReference type="GO" id="GO:0005737">
    <property type="term" value="C:cytoplasm"/>
    <property type="evidence" value="ECO:0007669"/>
    <property type="project" value="TreeGrafter"/>
</dbReference>
<proteinExistence type="predicted"/>
<evidence type="ECO:0000313" key="4">
    <source>
        <dbReference type="Proteomes" id="UP000187194"/>
    </source>
</evidence>
<dbReference type="GO" id="GO:0016874">
    <property type="term" value="F:ligase activity"/>
    <property type="evidence" value="ECO:0007669"/>
    <property type="project" value="UniProtKB-KW"/>
</dbReference>
<feature type="domain" description="Condensation" evidence="2">
    <location>
        <begin position="397"/>
        <end position="615"/>
    </location>
</feature>
<dbReference type="SUPFAM" id="SSF52777">
    <property type="entry name" value="CoA-dependent acyltransferases"/>
    <property type="match status" value="4"/>
</dbReference>